<evidence type="ECO:0000259" key="1">
    <source>
        <dbReference type="Pfam" id="PF07171"/>
    </source>
</evidence>
<evidence type="ECO:0000313" key="3">
    <source>
        <dbReference type="EMBL" id="MPM78763.1"/>
    </source>
</evidence>
<accession>A0A645CPA1</accession>
<gene>
    <name evidence="3" type="ORF">SDC9_125774</name>
</gene>
<protein>
    <recommendedName>
        <fullName evidence="4">Microcystin LR degradation protein MlrC C-terminal domain-containing protein</fullName>
    </recommendedName>
</protein>
<comment type="caution">
    <text evidence="3">The sequence shown here is derived from an EMBL/GenBank/DDBJ whole genome shotgun (WGS) entry which is preliminary data.</text>
</comment>
<dbReference type="InterPro" id="IPR010799">
    <property type="entry name" value="MlrC_C"/>
</dbReference>
<proteinExistence type="predicted"/>
<feature type="domain" description="Microcystin LR degradation protein MlrC C-terminal" evidence="1">
    <location>
        <begin position="110"/>
        <end position="286"/>
    </location>
</feature>
<dbReference type="Pfam" id="PF07364">
    <property type="entry name" value="DUF1485"/>
    <property type="match status" value="1"/>
</dbReference>
<name>A0A645CPA1_9ZZZZ</name>
<dbReference type="InterPro" id="IPR015995">
    <property type="entry name" value="MlrC_N"/>
</dbReference>
<dbReference type="EMBL" id="VSSQ01028869">
    <property type="protein sequence ID" value="MPM78763.1"/>
    <property type="molecule type" value="Genomic_DNA"/>
</dbReference>
<evidence type="ECO:0000259" key="2">
    <source>
        <dbReference type="Pfam" id="PF07364"/>
    </source>
</evidence>
<evidence type="ECO:0008006" key="4">
    <source>
        <dbReference type="Google" id="ProtNLM"/>
    </source>
</evidence>
<dbReference type="Pfam" id="PF07171">
    <property type="entry name" value="MlrC_C"/>
    <property type="match status" value="1"/>
</dbReference>
<feature type="domain" description="Microcystin LR degradation protein MlrC N-terminal" evidence="2">
    <location>
        <begin position="1"/>
        <end position="94"/>
    </location>
</feature>
<sequence>MLPPTINMRTAEGPMVELFRMAREFESKPGMINVSVFGGFPFCDVPYAGFNVIATANGDKALAQQACDEICAHAWKIRDQFLKHVPDIQEAMNQTEQLLKDQPTKPVICADVADNPGGGGSGDTPELLREMIRRNLPKTAAALIWDPETVELAFTIGVGNTGTFRIGGKAERAYGEPIEVEAKVRTLSDGEFYATGPMSRGNTANIGRCARLQVGNVQILISSIRMACNDADIFRHLGVEPTQQQVLLVKSRGHFRASFEPLAHQIIEVDAPGAANPNLKRYPYRRIHTWPLNIEE</sequence>
<dbReference type="AlphaFoldDB" id="A0A645CPA1"/>
<organism evidence="3">
    <name type="scientific">bioreactor metagenome</name>
    <dbReference type="NCBI Taxonomy" id="1076179"/>
    <lineage>
        <taxon>unclassified sequences</taxon>
        <taxon>metagenomes</taxon>
        <taxon>ecological metagenomes</taxon>
    </lineage>
</organism>
<reference evidence="3" key="1">
    <citation type="submission" date="2019-08" db="EMBL/GenBank/DDBJ databases">
        <authorList>
            <person name="Kucharzyk K."/>
            <person name="Murdoch R.W."/>
            <person name="Higgins S."/>
            <person name="Loffler F."/>
        </authorList>
    </citation>
    <scope>NUCLEOTIDE SEQUENCE</scope>
</reference>